<dbReference type="PANTHER" id="PTHR10655">
    <property type="entry name" value="LYSOPHOSPHOLIPASE-RELATED"/>
    <property type="match status" value="1"/>
</dbReference>
<keyword evidence="7" id="KW-0963">Cytoplasm</keyword>
<dbReference type="EMBL" id="KV454289">
    <property type="protein sequence ID" value="ODQ76454.1"/>
    <property type="molecule type" value="Genomic_DNA"/>
</dbReference>
<evidence type="ECO:0000256" key="6">
    <source>
        <dbReference type="ARBA" id="ARBA00022487"/>
    </source>
</evidence>
<dbReference type="GO" id="GO:0052689">
    <property type="term" value="F:carboxylic ester hydrolase activity"/>
    <property type="evidence" value="ECO:0007669"/>
    <property type="project" value="UniProtKB-KW"/>
</dbReference>
<dbReference type="GO" id="GO:0008474">
    <property type="term" value="F:palmitoyl-(protein) hydrolase activity"/>
    <property type="evidence" value="ECO:0007669"/>
    <property type="project" value="UniProtKB-EC"/>
</dbReference>
<gene>
    <name evidence="16" type="ORF">LIPSTDRAFT_67355</name>
</gene>
<evidence type="ECO:0000256" key="8">
    <source>
        <dbReference type="ARBA" id="ARBA00022801"/>
    </source>
</evidence>
<protein>
    <recommendedName>
        <fullName evidence="5">Acyl-protein thioesterase 1</fullName>
        <ecNumber evidence="4">3.1.2.22</ecNumber>
    </recommendedName>
    <alternativeName>
        <fullName evidence="13">Palmitoyl-protein hydrolase</fullName>
    </alternativeName>
</protein>
<keyword evidence="11" id="KW-0539">Nucleus</keyword>
<evidence type="ECO:0000256" key="14">
    <source>
        <dbReference type="ARBA" id="ARBA00047337"/>
    </source>
</evidence>
<dbReference type="InterPro" id="IPR029058">
    <property type="entry name" value="AB_hydrolase_fold"/>
</dbReference>
<dbReference type="PANTHER" id="PTHR10655:SF17">
    <property type="entry name" value="LYSOPHOSPHOLIPASE-LIKE PROTEIN 1"/>
    <property type="match status" value="1"/>
</dbReference>
<name>A0A1E3QG80_LIPST</name>
<evidence type="ECO:0000256" key="1">
    <source>
        <dbReference type="ARBA" id="ARBA00004123"/>
    </source>
</evidence>
<comment type="function">
    <text evidence="12">Hydrolyzes fatty acids from S-acylated cysteine residues in proteins with a strong preference for palmitoylated G-alpha proteins over other acyl substrates. Mediates the deacylation of G-alpha proteins such as GPA1 in vivo, but has weak or no activity toward palmitoylated Ras proteins. Has weak lysophospholipase activity in vitro; however such activity may not exist in vivo.</text>
</comment>
<keyword evidence="10" id="KW-0443">Lipid metabolism</keyword>
<organism evidence="16 17">
    <name type="scientific">Lipomyces starkeyi NRRL Y-11557</name>
    <dbReference type="NCBI Taxonomy" id="675824"/>
    <lineage>
        <taxon>Eukaryota</taxon>
        <taxon>Fungi</taxon>
        <taxon>Dikarya</taxon>
        <taxon>Ascomycota</taxon>
        <taxon>Saccharomycotina</taxon>
        <taxon>Lipomycetes</taxon>
        <taxon>Lipomycetales</taxon>
        <taxon>Lipomycetaceae</taxon>
        <taxon>Lipomyces</taxon>
    </lineage>
</organism>
<dbReference type="OrthoDB" id="2418081at2759"/>
<evidence type="ECO:0000256" key="10">
    <source>
        <dbReference type="ARBA" id="ARBA00023098"/>
    </source>
</evidence>
<dbReference type="STRING" id="675824.A0A1E3QG80"/>
<evidence type="ECO:0000256" key="12">
    <source>
        <dbReference type="ARBA" id="ARBA00029392"/>
    </source>
</evidence>
<dbReference type="EC" id="3.1.2.22" evidence="4"/>
<evidence type="ECO:0000259" key="15">
    <source>
        <dbReference type="Pfam" id="PF02230"/>
    </source>
</evidence>
<evidence type="ECO:0000256" key="4">
    <source>
        <dbReference type="ARBA" id="ARBA00012423"/>
    </source>
</evidence>
<keyword evidence="9" id="KW-0276">Fatty acid metabolism</keyword>
<proteinExistence type="inferred from homology"/>
<dbReference type="SUPFAM" id="SSF53474">
    <property type="entry name" value="alpha/beta-Hydrolases"/>
    <property type="match status" value="1"/>
</dbReference>
<reference evidence="16 17" key="1">
    <citation type="journal article" date="2016" name="Proc. Natl. Acad. Sci. U.S.A.">
        <title>Comparative genomics of biotechnologically important yeasts.</title>
        <authorList>
            <person name="Riley R."/>
            <person name="Haridas S."/>
            <person name="Wolfe K.H."/>
            <person name="Lopes M.R."/>
            <person name="Hittinger C.T."/>
            <person name="Goeker M."/>
            <person name="Salamov A.A."/>
            <person name="Wisecaver J.H."/>
            <person name="Long T.M."/>
            <person name="Calvey C.H."/>
            <person name="Aerts A.L."/>
            <person name="Barry K.W."/>
            <person name="Choi C."/>
            <person name="Clum A."/>
            <person name="Coughlan A.Y."/>
            <person name="Deshpande S."/>
            <person name="Douglass A.P."/>
            <person name="Hanson S.J."/>
            <person name="Klenk H.-P."/>
            <person name="LaButti K.M."/>
            <person name="Lapidus A."/>
            <person name="Lindquist E.A."/>
            <person name="Lipzen A.M."/>
            <person name="Meier-Kolthoff J.P."/>
            <person name="Ohm R.A."/>
            <person name="Otillar R.P."/>
            <person name="Pangilinan J.L."/>
            <person name="Peng Y."/>
            <person name="Rokas A."/>
            <person name="Rosa C.A."/>
            <person name="Scheuner C."/>
            <person name="Sibirny A.A."/>
            <person name="Slot J.C."/>
            <person name="Stielow J.B."/>
            <person name="Sun H."/>
            <person name="Kurtzman C.P."/>
            <person name="Blackwell M."/>
            <person name="Grigoriev I.V."/>
            <person name="Jeffries T.W."/>
        </authorList>
    </citation>
    <scope>NUCLEOTIDE SEQUENCE [LARGE SCALE GENOMIC DNA]</scope>
    <source>
        <strain evidence="16 17">NRRL Y-11557</strain>
    </source>
</reference>
<dbReference type="Proteomes" id="UP000094385">
    <property type="component" value="Unassembled WGS sequence"/>
</dbReference>
<evidence type="ECO:0000256" key="3">
    <source>
        <dbReference type="ARBA" id="ARBA00006499"/>
    </source>
</evidence>
<comment type="subcellular location">
    <subcellularLocation>
        <location evidence="2">Cytoplasm</location>
    </subcellularLocation>
    <subcellularLocation>
        <location evidence="1">Nucleus</location>
    </subcellularLocation>
</comment>
<evidence type="ECO:0000313" key="16">
    <source>
        <dbReference type="EMBL" id="ODQ76454.1"/>
    </source>
</evidence>
<evidence type="ECO:0000256" key="13">
    <source>
        <dbReference type="ARBA" id="ARBA00031195"/>
    </source>
</evidence>
<dbReference type="FunFam" id="3.40.50.1820:FF:000276">
    <property type="entry name" value="Acyl-protein thioesterase 1"/>
    <property type="match status" value="1"/>
</dbReference>
<feature type="domain" description="Phospholipase/carboxylesterase/thioesterase" evidence="15">
    <location>
        <begin position="10"/>
        <end position="219"/>
    </location>
</feature>
<sequence length="223" mass="24822">MSAVRIPALKEHTATFIFLHGLGDSGSGWRFLADEYRKLKVLDHVAFIFPNAPTQKVTLNFGLQMPSWFDIISLDKVETQEDTHGMLESAGRLRRFIDDEIANGIKPERIVIGGFSQGCTISLLTGLTTDVKLGGVVGLSGFIPMRSQISKLHEEKGIKMPFFVGHGTSDPVVKYEYGVFTKQVLESLNIPCEFHEYKGLTHSASPQEINDVLQFLNKQLPDN</sequence>
<dbReference type="GO" id="GO:0005737">
    <property type="term" value="C:cytoplasm"/>
    <property type="evidence" value="ECO:0007669"/>
    <property type="project" value="UniProtKB-SubCell"/>
</dbReference>
<evidence type="ECO:0000256" key="9">
    <source>
        <dbReference type="ARBA" id="ARBA00022832"/>
    </source>
</evidence>
<keyword evidence="8" id="KW-0378">Hydrolase</keyword>
<keyword evidence="6" id="KW-0719">Serine esterase</keyword>
<comment type="catalytic activity">
    <reaction evidence="14">
        <text>S-hexadecanoyl-L-cysteinyl-[protein] + H2O = L-cysteinyl-[protein] + hexadecanoate + H(+)</text>
        <dbReference type="Rhea" id="RHEA:19233"/>
        <dbReference type="Rhea" id="RHEA-COMP:10131"/>
        <dbReference type="Rhea" id="RHEA-COMP:11032"/>
        <dbReference type="ChEBI" id="CHEBI:7896"/>
        <dbReference type="ChEBI" id="CHEBI:15377"/>
        <dbReference type="ChEBI" id="CHEBI:15378"/>
        <dbReference type="ChEBI" id="CHEBI:29950"/>
        <dbReference type="ChEBI" id="CHEBI:74151"/>
        <dbReference type="EC" id="3.1.2.22"/>
    </reaction>
</comment>
<evidence type="ECO:0000256" key="7">
    <source>
        <dbReference type="ARBA" id="ARBA00022490"/>
    </source>
</evidence>
<dbReference type="GO" id="GO:0005634">
    <property type="term" value="C:nucleus"/>
    <property type="evidence" value="ECO:0007669"/>
    <property type="project" value="UniProtKB-SubCell"/>
</dbReference>
<dbReference type="GO" id="GO:0006631">
    <property type="term" value="P:fatty acid metabolic process"/>
    <property type="evidence" value="ECO:0007669"/>
    <property type="project" value="UniProtKB-KW"/>
</dbReference>
<comment type="similarity">
    <text evidence="3">Belongs to the AB hydrolase superfamily. AB hydrolase 2 family.</text>
</comment>
<evidence type="ECO:0000256" key="5">
    <source>
        <dbReference type="ARBA" id="ARBA00014923"/>
    </source>
</evidence>
<dbReference type="Pfam" id="PF02230">
    <property type="entry name" value="Abhydrolase_2"/>
    <property type="match status" value="1"/>
</dbReference>
<accession>A0A1E3QG80</accession>
<keyword evidence="17" id="KW-1185">Reference proteome</keyword>
<dbReference type="InterPro" id="IPR050565">
    <property type="entry name" value="LYPA1-2/EST-like"/>
</dbReference>
<dbReference type="Gene3D" id="3.40.50.1820">
    <property type="entry name" value="alpha/beta hydrolase"/>
    <property type="match status" value="1"/>
</dbReference>
<dbReference type="AlphaFoldDB" id="A0A1E3QG80"/>
<dbReference type="InterPro" id="IPR003140">
    <property type="entry name" value="PLipase/COase/thioEstase"/>
</dbReference>
<evidence type="ECO:0000313" key="17">
    <source>
        <dbReference type="Proteomes" id="UP000094385"/>
    </source>
</evidence>
<evidence type="ECO:0000256" key="2">
    <source>
        <dbReference type="ARBA" id="ARBA00004496"/>
    </source>
</evidence>
<evidence type="ECO:0000256" key="11">
    <source>
        <dbReference type="ARBA" id="ARBA00023242"/>
    </source>
</evidence>